<dbReference type="InterPro" id="IPR013103">
    <property type="entry name" value="RVT_2"/>
</dbReference>
<dbReference type="InterPro" id="IPR001584">
    <property type="entry name" value="Integrase_cat-core"/>
</dbReference>
<evidence type="ECO:0000259" key="3">
    <source>
        <dbReference type="PROSITE" id="PS50994"/>
    </source>
</evidence>
<name>A0A6N2KM10_SALVM</name>
<dbReference type="Pfam" id="PF25597">
    <property type="entry name" value="SH3_retrovirus"/>
    <property type="match status" value="1"/>
</dbReference>
<feature type="compositionally biased region" description="Low complexity" evidence="2">
    <location>
        <begin position="997"/>
        <end position="1009"/>
    </location>
</feature>
<dbReference type="GO" id="GO:0004190">
    <property type="term" value="F:aspartic-type endopeptidase activity"/>
    <property type="evidence" value="ECO:0007669"/>
    <property type="project" value="UniProtKB-KW"/>
</dbReference>
<dbReference type="InterPro" id="IPR036397">
    <property type="entry name" value="RNaseH_sf"/>
</dbReference>
<dbReference type="PROSITE" id="PS50994">
    <property type="entry name" value="INTEGRASE"/>
    <property type="match status" value="1"/>
</dbReference>
<proteinExistence type="predicted"/>
<evidence type="ECO:0000313" key="4">
    <source>
        <dbReference type="EMBL" id="VFU29634.1"/>
    </source>
</evidence>
<dbReference type="EMBL" id="CAADRP010000557">
    <property type="protein sequence ID" value="VFU29634.1"/>
    <property type="molecule type" value="Genomic_DNA"/>
</dbReference>
<feature type="domain" description="Integrase catalytic" evidence="3">
    <location>
        <begin position="699"/>
        <end position="876"/>
    </location>
</feature>
<dbReference type="GO" id="GO:0015074">
    <property type="term" value="P:DNA integration"/>
    <property type="evidence" value="ECO:0007669"/>
    <property type="project" value="InterPro"/>
</dbReference>
<keyword evidence="1" id="KW-0064">Aspartyl protease</keyword>
<dbReference type="SUPFAM" id="SSF53098">
    <property type="entry name" value="Ribonuclease H-like"/>
    <property type="match status" value="1"/>
</dbReference>
<dbReference type="PANTHER" id="PTHR11439:SF524">
    <property type="entry name" value="RNA-DIRECTED DNA POLYMERASE, PROTEIN KINASE RLK-PELLE-DLSV FAMILY"/>
    <property type="match status" value="1"/>
</dbReference>
<dbReference type="InterPro" id="IPR012337">
    <property type="entry name" value="RNaseH-like_sf"/>
</dbReference>
<protein>
    <recommendedName>
        <fullName evidence="3">Integrase catalytic domain-containing protein</fullName>
    </recommendedName>
</protein>
<keyword evidence="1" id="KW-0645">Protease</keyword>
<accession>A0A6N2KM10</accession>
<dbReference type="InterPro" id="IPR054722">
    <property type="entry name" value="PolX-like_BBD"/>
</dbReference>
<dbReference type="Pfam" id="PF22936">
    <property type="entry name" value="Pol_BBD"/>
    <property type="match status" value="1"/>
</dbReference>
<feature type="compositionally biased region" description="Polar residues" evidence="2">
    <location>
        <begin position="984"/>
        <end position="996"/>
    </location>
</feature>
<dbReference type="Gene3D" id="3.30.420.10">
    <property type="entry name" value="Ribonuclease H-like superfamily/Ribonuclease H"/>
    <property type="match status" value="1"/>
</dbReference>
<dbReference type="Pfam" id="PF00665">
    <property type="entry name" value="rve"/>
    <property type="match status" value="1"/>
</dbReference>
<dbReference type="InterPro" id="IPR025724">
    <property type="entry name" value="GAG-pre-integrase_dom"/>
</dbReference>
<dbReference type="SUPFAM" id="SSF56672">
    <property type="entry name" value="DNA/RNA polymerases"/>
    <property type="match status" value="1"/>
</dbReference>
<dbReference type="Pfam" id="PF07727">
    <property type="entry name" value="RVT_2"/>
    <property type="match status" value="2"/>
</dbReference>
<dbReference type="Pfam" id="PF13976">
    <property type="entry name" value="gag_pre-integrs"/>
    <property type="match status" value="1"/>
</dbReference>
<organism evidence="4">
    <name type="scientific">Salix viminalis</name>
    <name type="common">Common osier</name>
    <name type="synonym">Basket willow</name>
    <dbReference type="NCBI Taxonomy" id="40686"/>
    <lineage>
        <taxon>Eukaryota</taxon>
        <taxon>Viridiplantae</taxon>
        <taxon>Streptophyta</taxon>
        <taxon>Embryophyta</taxon>
        <taxon>Tracheophyta</taxon>
        <taxon>Spermatophyta</taxon>
        <taxon>Magnoliopsida</taxon>
        <taxon>eudicotyledons</taxon>
        <taxon>Gunneridae</taxon>
        <taxon>Pentapetalae</taxon>
        <taxon>rosids</taxon>
        <taxon>fabids</taxon>
        <taxon>Malpighiales</taxon>
        <taxon>Salicaceae</taxon>
        <taxon>Saliceae</taxon>
        <taxon>Salix</taxon>
    </lineage>
</organism>
<evidence type="ECO:0000256" key="2">
    <source>
        <dbReference type="SAM" id="MobiDB-lite"/>
    </source>
</evidence>
<keyword evidence="1" id="KW-0378">Hydrolase</keyword>
<dbReference type="PANTHER" id="PTHR11439">
    <property type="entry name" value="GAG-POL-RELATED RETROTRANSPOSON"/>
    <property type="match status" value="1"/>
</dbReference>
<dbReference type="GO" id="GO:0003676">
    <property type="term" value="F:nucleic acid binding"/>
    <property type="evidence" value="ECO:0007669"/>
    <property type="project" value="InterPro"/>
</dbReference>
<dbReference type="InterPro" id="IPR043502">
    <property type="entry name" value="DNA/RNA_pol_sf"/>
</dbReference>
<evidence type="ECO:0000256" key="1">
    <source>
        <dbReference type="ARBA" id="ARBA00022750"/>
    </source>
</evidence>
<gene>
    <name evidence="4" type="ORF">SVIM_LOCUS109361</name>
</gene>
<dbReference type="InterPro" id="IPR057670">
    <property type="entry name" value="SH3_retrovirus"/>
</dbReference>
<dbReference type="CDD" id="cd09272">
    <property type="entry name" value="RNase_HI_RT_Ty1"/>
    <property type="match status" value="1"/>
</dbReference>
<feature type="region of interest" description="Disordered" evidence="2">
    <location>
        <begin position="984"/>
        <end position="1016"/>
    </location>
</feature>
<reference evidence="4" key="1">
    <citation type="submission" date="2019-03" db="EMBL/GenBank/DDBJ databases">
        <authorList>
            <person name="Mank J."/>
            <person name="Almeida P."/>
        </authorList>
    </citation>
    <scope>NUCLEOTIDE SEQUENCE</scope>
    <source>
        <strain evidence="4">78183</strain>
    </source>
</reference>
<dbReference type="Pfam" id="PF14223">
    <property type="entry name" value="Retrotran_gag_2"/>
    <property type="match status" value="1"/>
</dbReference>
<sequence length="1566" mass="173982">MKFDQPRNKRKTILKWYVKKEEEDVTGHSGNELGKTTHLKEKIEEEGDAYCLRMKRKILALPKAAQNPGAECGSKMTESISQEIPAYRCMGWKRCLHTNEIGDRGGAANYNLSYGPPMGFTKEKEHCWAEHAGALTSSSSSVSVTSSNLPISLAALTNNFSTHLNSDNYLLWRDQITPLLICNDLYGHIDGSDPPPSKTIINEGVVTPNPDYTRWFKIDQLVVGGIKNTLSSTACAEVLGKHVAKDVWDTLETLFHQQTLSRADILHDTLLDTYKNDMSIEAYLAKIKGIADQLAAISQPVSDSELVKRTLRGLPHTLEYQPFAQGIANRHTPITFTELRARLLVHEQELERIRGRAAPPLSSPSHHAFVTQQHYQQSRNPHHGNYRRFNRPKQGTVSQNFGNSSASILGQYPTQNSPSFADFSNKSFNNNGQHGRNRFQNGNNYGNRPQFGRSRYRGRCQICKQEGHSASNCNYRYTRSDSTNSDNLSAQFAGVHVSELTAPTEGTLDCVSPHWLGDTGATNHMASNTDLVQQPIPFNGTSGVYVGNGASLSISHIGNSSINLGSKSLSLKDILVVPQLKENLISIAKLTKDNYCVFACFPWGFVIKDLATGVILLKGPVRDNLYPIPAHALSAAFRKLSCYSAIARTAKIAPCSTWHRRLGHPGSKILQQLVTDNLICTSDKLSSMMFCDACQAGKSKHLPFHLSGRVSSHVLELVHCDIWGPSPVITASGYRYYIIFVDDYSRYCWLYPLKQRSDSLACFTNFKNMGENRFNQRLKLFQCDGAKELIEGQFRSFLDANGISLRVSCPHTSQQNGIAERKHRHIREIGLSLLHQAFLPKSLWLEAFSTAIFLINRLPTPVLSGISPYEALFGTRPDYTLLRTFGCSCYPFLGDYGQDKLSPKSRRCVFIGYSTIHRGYRCLDSTSGRVFISRHVVFNEAEFPYELKSVMPSVASQPAAIPSPAATKTPLAIVFEPLLSHSSSMNDSPTTSTCQMAPSSSATPTTSTADFSPVLSSTACAPPDQPALPSTACAPTPPPAAIISNNHPMITRAKDGIRKPRALCVSNYPLPNKYIALLANSISREPASFKAASLDSNWIAAMKDEYRALIDNQTWSLVPRSPSMNVVGCRWVYKLKERADGSIERHKARLVAKGFNQEQGVDFTTFSHAKHNTEEVYMSQPPGFIDSSCPDYVCKLHRSIYGLRQAPRVWFQSFSQALLSLGFQSSQADNSLFTLHSSAGSVLLLVYVDDIIITGSTDSLINHIVNQLSRRFHMKDLGDLHYFLGLEVHRSSGHLRLTQTKYLLSILSSANMIDCKPQPTPVTSGRKLSMSDGLLLPNPHEYRRLVGALQYLTFTRPDISYSVQQVCQFMHSPRDAHLQAVKRILRYLKGTPGLGINFSANSPSTLSCFVDADWAGCPDTRRSTMGHCVFIGHNLISWSAKKQITVALSSTESEYKALSHASADLLWISYLLRDIGFPAPLPCNLFSDNMGATQLAHNPVFHARTKHVELSYHFVRELVSKGFLQVSFVRSSNQLADIFTKGLPSSQFCYFRDKLMWHPPHHLAGG</sequence>